<comment type="caution">
    <text evidence="1">The sequence shown here is derived from an EMBL/GenBank/DDBJ whole genome shotgun (WGS) entry which is preliminary data.</text>
</comment>
<organism evidence="1 2">
    <name type="scientific">Shackletoniella antarctica</name>
    <dbReference type="NCBI Taxonomy" id="268115"/>
    <lineage>
        <taxon>Bacteria</taxon>
        <taxon>Bacillati</taxon>
        <taxon>Cyanobacteriota</taxon>
        <taxon>Cyanophyceae</taxon>
        <taxon>Oculatellales</taxon>
        <taxon>Oculatellaceae</taxon>
        <taxon>Shackletoniella</taxon>
    </lineage>
</organism>
<sequence>MLQARSFLPPCPQGAAQTPLPTIPITVVPHRRLRHYLVGSPDDTQHAIDRLHLLGYLERISWSHAIAIPANGLIIRPDGGDILRYSQRDRL</sequence>
<gene>
    <name evidence="1" type="ORF">DCF17_10045</name>
</gene>
<dbReference type="Proteomes" id="UP000249081">
    <property type="component" value="Unassembled WGS sequence"/>
</dbReference>
<name>A0A2W4WAD7_9CYAN</name>
<proteinExistence type="predicted"/>
<dbReference type="EMBL" id="QBMN01000058">
    <property type="protein sequence ID" value="PZO41816.1"/>
    <property type="molecule type" value="Genomic_DNA"/>
</dbReference>
<evidence type="ECO:0000313" key="2">
    <source>
        <dbReference type="Proteomes" id="UP000249081"/>
    </source>
</evidence>
<reference evidence="1 2" key="2">
    <citation type="submission" date="2018-06" db="EMBL/GenBank/DDBJ databases">
        <title>Metagenomic assembly of (sub)arctic Cyanobacteria and their associated microbiome from non-axenic cultures.</title>
        <authorList>
            <person name="Baurain D."/>
        </authorList>
    </citation>
    <scope>NUCLEOTIDE SEQUENCE [LARGE SCALE GENOMIC DNA]</scope>
    <source>
        <strain evidence="1">ULC041bin1</strain>
    </source>
</reference>
<dbReference type="AlphaFoldDB" id="A0A2W4WAD7"/>
<accession>A0A2W4WAD7</accession>
<reference evidence="2" key="1">
    <citation type="submission" date="2018-04" db="EMBL/GenBank/DDBJ databases">
        <authorList>
            <person name="Cornet L."/>
        </authorList>
    </citation>
    <scope>NUCLEOTIDE SEQUENCE [LARGE SCALE GENOMIC DNA]</scope>
</reference>
<evidence type="ECO:0000313" key="1">
    <source>
        <dbReference type="EMBL" id="PZO41816.1"/>
    </source>
</evidence>
<protein>
    <submittedName>
        <fullName evidence="1">Uncharacterized protein</fullName>
    </submittedName>
</protein>